<evidence type="ECO:0000259" key="2">
    <source>
        <dbReference type="Pfam" id="PF24600"/>
    </source>
</evidence>
<evidence type="ECO:0000313" key="4">
    <source>
        <dbReference type="Proteomes" id="UP000234343"/>
    </source>
</evidence>
<proteinExistence type="predicted"/>
<dbReference type="KEGG" id="lsh:CAB17_17845"/>
<dbReference type="EMBL" id="CP025491">
    <property type="protein sequence ID" value="AUH74041.1"/>
    <property type="molecule type" value="Genomic_DNA"/>
</dbReference>
<feature type="domain" description="RavZ C-terminal PI3P-binding" evidence="1">
    <location>
        <begin position="322"/>
        <end position="422"/>
    </location>
</feature>
<evidence type="ECO:0000313" key="3">
    <source>
        <dbReference type="EMBL" id="AUH74041.1"/>
    </source>
</evidence>
<dbReference type="InterPro" id="IPR059151">
    <property type="entry name" value="RavZ_N"/>
</dbReference>
<organism evidence="3 4">
    <name type="scientific">Legionella sainthelensi</name>
    <dbReference type="NCBI Taxonomy" id="28087"/>
    <lineage>
        <taxon>Bacteria</taxon>
        <taxon>Pseudomonadati</taxon>
        <taxon>Pseudomonadota</taxon>
        <taxon>Gammaproteobacteria</taxon>
        <taxon>Legionellales</taxon>
        <taxon>Legionellaceae</taxon>
        <taxon>Legionella</taxon>
    </lineage>
</organism>
<dbReference type="AlphaFoldDB" id="A0A2H5FR85"/>
<dbReference type="Pfam" id="PF24600">
    <property type="entry name" value="RavZ_cat"/>
    <property type="match status" value="1"/>
</dbReference>
<dbReference type="Proteomes" id="UP000234343">
    <property type="component" value="Chromosome"/>
</dbReference>
<accession>A0A2H5FR85</accession>
<dbReference type="InterPro" id="IPR053970">
    <property type="entry name" value="RavZ_C"/>
</dbReference>
<evidence type="ECO:0000259" key="1">
    <source>
        <dbReference type="Pfam" id="PF22225"/>
    </source>
</evidence>
<reference evidence="3 4" key="1">
    <citation type="submission" date="2017-12" db="EMBL/GenBank/DDBJ databases">
        <title>Legionella sainthelensi LA01-117, whole genome sequence of a clinical isolate from New Zealand.</title>
        <authorList>
            <person name="Cree S.L."/>
            <person name="Slow S."/>
            <person name="Kennedy M.A."/>
            <person name="Murdoch D.R."/>
            <person name="Biggs P.J."/>
            <person name="Anderson T."/>
        </authorList>
    </citation>
    <scope>NUCLEOTIDE SEQUENCE [LARGE SCALE GENOMIC DNA]</scope>
    <source>
        <strain evidence="3 4">LA01-117</strain>
    </source>
</reference>
<protein>
    <submittedName>
        <fullName evidence="3">Uncharacterized protein</fullName>
    </submittedName>
</protein>
<keyword evidence="4" id="KW-1185">Reference proteome</keyword>
<feature type="domain" description="RavZ N-terminal" evidence="2">
    <location>
        <begin position="41"/>
        <end position="300"/>
    </location>
</feature>
<dbReference type="Pfam" id="PF22225">
    <property type="entry name" value="RavZ_C"/>
    <property type="match status" value="1"/>
</dbReference>
<gene>
    <name evidence="3" type="ORF">CAB17_17845</name>
</gene>
<name>A0A2H5FR85_9GAMM</name>
<sequence>MHKRLNMRDKIIDDELEADAFDGFVLDDPVPHREVDKTNFVYRPETNWEVNNGMNSARLHKLYSLFFDEKSAFNLGEDVIVSGKSPLEDAYSLQAKNSDQQIFLFRPDGGNIAYYDADSKSEAGWLDGQLAKSLAEITAFCATTSKPTTFVIPCVEMPTNLSKGVQHQILLTFNYDPIKKQLTPTVYDSIGRDTYAESFSSYFKSKSRSTCDDILNQSIKKAAKEVDSPLTVSELNRIAYNHQNRLTEGNCGSYTFRTIKEVVSSAAQGIAVKIPGSGYITSDSYLTAPHVQQIQECIKYRTLGFTEIERTMNEGSASPTDLSEFISALEVYGQLRAQQPEKGMLNLVGYSKLSKLAAVELLTGILKDINDGKEISESQYIKLKEQTACLMDSSLGSLVQFHLKNLGAESLEKLVMPHMKLDFVLIEEELFDVPEITGTDLAANRQAPVSEDALQRQRQMREGVADIRRENEADTDLTERVVVTTRV</sequence>